<name>A0ABR2VLA0_9FUNG</name>
<keyword evidence="1" id="KW-0732">Signal</keyword>
<dbReference type="EMBL" id="JASJQH010009819">
    <property type="protein sequence ID" value="KAK9675026.1"/>
    <property type="molecule type" value="Genomic_DNA"/>
</dbReference>
<protein>
    <submittedName>
        <fullName evidence="2">Uncharacterized protein</fullName>
    </submittedName>
</protein>
<feature type="signal peptide" evidence="1">
    <location>
        <begin position="1"/>
        <end position="19"/>
    </location>
</feature>
<organism evidence="2 3">
    <name type="scientific">Basidiobolus ranarum</name>
    <dbReference type="NCBI Taxonomy" id="34480"/>
    <lineage>
        <taxon>Eukaryota</taxon>
        <taxon>Fungi</taxon>
        <taxon>Fungi incertae sedis</taxon>
        <taxon>Zoopagomycota</taxon>
        <taxon>Entomophthoromycotina</taxon>
        <taxon>Basidiobolomycetes</taxon>
        <taxon>Basidiobolales</taxon>
        <taxon>Basidiobolaceae</taxon>
        <taxon>Basidiobolus</taxon>
    </lineage>
</organism>
<accession>A0ABR2VLA0</accession>
<proteinExistence type="predicted"/>
<keyword evidence="3" id="KW-1185">Reference proteome</keyword>
<feature type="chain" id="PRO_5046734383" evidence="1">
    <location>
        <begin position="20"/>
        <end position="128"/>
    </location>
</feature>
<evidence type="ECO:0000256" key="1">
    <source>
        <dbReference type="SAM" id="SignalP"/>
    </source>
</evidence>
<dbReference type="Proteomes" id="UP001479436">
    <property type="component" value="Unassembled WGS sequence"/>
</dbReference>
<reference evidence="2 3" key="1">
    <citation type="submission" date="2023-04" db="EMBL/GenBank/DDBJ databases">
        <title>Genome of Basidiobolus ranarum AG-B5.</title>
        <authorList>
            <person name="Stajich J.E."/>
            <person name="Carter-House D."/>
            <person name="Gryganskyi A."/>
        </authorList>
    </citation>
    <scope>NUCLEOTIDE SEQUENCE [LARGE SCALE GENOMIC DNA]</scope>
    <source>
        <strain evidence="2 3">AG-B5</strain>
    </source>
</reference>
<gene>
    <name evidence="2" type="ORF">K7432_016716</name>
</gene>
<sequence length="128" mass="14556">MKLTGIFLLSTVLTSTIQGLPLDLDLKVATEDKRDLRDLCGRWFCGHTRRAEISFVGQSETLISVSRQTTPTKVDEQAINEQSPTISDKRDLHDLCGRWMCGHTKKRSITLRNHLRSSIKMNIDHFSS</sequence>
<comment type="caution">
    <text evidence="2">The sequence shown here is derived from an EMBL/GenBank/DDBJ whole genome shotgun (WGS) entry which is preliminary data.</text>
</comment>
<evidence type="ECO:0000313" key="3">
    <source>
        <dbReference type="Proteomes" id="UP001479436"/>
    </source>
</evidence>
<evidence type="ECO:0000313" key="2">
    <source>
        <dbReference type="EMBL" id="KAK9675026.1"/>
    </source>
</evidence>